<evidence type="ECO:0000313" key="3">
    <source>
        <dbReference type="Proteomes" id="UP000008635"/>
    </source>
</evidence>
<dbReference type="SUPFAM" id="SSF50475">
    <property type="entry name" value="FMN-binding split barrel"/>
    <property type="match status" value="1"/>
</dbReference>
<dbReference type="RefSeq" id="WP_013557593.1">
    <property type="nucleotide sequence ID" value="NC_014958.1"/>
</dbReference>
<dbReference type="HOGENOM" id="CLU_067890_1_2_0"/>
<dbReference type="STRING" id="709986.Deima_2453"/>
<keyword evidence="3" id="KW-1185">Reference proteome</keyword>
<protein>
    <submittedName>
        <fullName evidence="2">Negative transcriptional regulator</fullName>
    </submittedName>
</protein>
<accession>E8UAJ9</accession>
<evidence type="ECO:0000256" key="1">
    <source>
        <dbReference type="SAM" id="MobiDB-lite"/>
    </source>
</evidence>
<organism evidence="2 3">
    <name type="scientific">Deinococcus maricopensis (strain DSM 21211 / LMG 22137 / NRRL B-23946 / LB-34)</name>
    <dbReference type="NCBI Taxonomy" id="709986"/>
    <lineage>
        <taxon>Bacteria</taxon>
        <taxon>Thermotogati</taxon>
        <taxon>Deinococcota</taxon>
        <taxon>Deinococci</taxon>
        <taxon>Deinococcales</taxon>
        <taxon>Deinococcaceae</taxon>
        <taxon>Deinococcus</taxon>
    </lineage>
</organism>
<dbReference type="Gene3D" id="2.30.110.10">
    <property type="entry name" value="Electron Transport, Fmn-binding Protein, Chain A"/>
    <property type="match status" value="1"/>
</dbReference>
<dbReference type="KEGG" id="dmr:Deima_2453"/>
<dbReference type="Pfam" id="PF12900">
    <property type="entry name" value="Pyridox_ox_2"/>
    <property type="match status" value="1"/>
</dbReference>
<dbReference type="OrthoDB" id="116031at2"/>
<dbReference type="Proteomes" id="UP000008635">
    <property type="component" value="Chromosome"/>
</dbReference>
<name>E8UAJ9_DEIML</name>
<dbReference type="EMBL" id="CP002454">
    <property type="protein sequence ID" value="ADV68088.1"/>
    <property type="molecule type" value="Genomic_DNA"/>
</dbReference>
<evidence type="ECO:0000313" key="2">
    <source>
        <dbReference type="EMBL" id="ADV68088.1"/>
    </source>
</evidence>
<dbReference type="PANTHER" id="PTHR34071">
    <property type="entry name" value="5-NITROIMIDAZOLE ANTIBIOTICS RESISTANCE PROTEIN, NIMA-FAMILY-RELATED PROTEIN-RELATED"/>
    <property type="match status" value="1"/>
</dbReference>
<reference evidence="2 3" key="1">
    <citation type="journal article" date="2011" name="Stand. Genomic Sci.">
        <title>Complete genome sequence of Deinococcus maricopensis type strain (LB-34).</title>
        <authorList>
            <person name="Pukall R."/>
            <person name="Zeytun A."/>
            <person name="Lucas S."/>
            <person name="Lapidus A."/>
            <person name="Hammon N."/>
            <person name="Deshpande S."/>
            <person name="Nolan M."/>
            <person name="Cheng J.F."/>
            <person name="Pitluck S."/>
            <person name="Liolios K."/>
            <person name="Pagani I."/>
            <person name="Mikhailova N."/>
            <person name="Ivanova N."/>
            <person name="Mavromatis K."/>
            <person name="Pati A."/>
            <person name="Tapia R."/>
            <person name="Han C."/>
            <person name="Goodwin L."/>
            <person name="Chen A."/>
            <person name="Palaniappan K."/>
            <person name="Land M."/>
            <person name="Hauser L."/>
            <person name="Chang Y.J."/>
            <person name="Jeffries C.D."/>
            <person name="Brambilla E.M."/>
            <person name="Rohde M."/>
            <person name="Goker M."/>
            <person name="Detter J.C."/>
            <person name="Woyke T."/>
            <person name="Bristow J."/>
            <person name="Eisen J.A."/>
            <person name="Markowitz V."/>
            <person name="Hugenholtz P."/>
            <person name="Kyrpides N.C."/>
            <person name="Klenk H.P."/>
        </authorList>
    </citation>
    <scope>NUCLEOTIDE SEQUENCE [LARGE SCALE GENOMIC DNA]</scope>
    <source>
        <strain evidence="3">DSM 21211 / LMG 22137 / NRRL B-23946 / LB-34</strain>
    </source>
</reference>
<dbReference type="PANTHER" id="PTHR34071:SF2">
    <property type="entry name" value="FLAVIN-NUCLEOTIDE-BINDING PROTEIN"/>
    <property type="match status" value="1"/>
</dbReference>
<sequence>MTYYDPNVRDASLSRRPQNRRDAAWIRALLERVPVCRVATRWEDWPFVHPTSFVYRAATHDVIYHSNIAGRLRANTDRHERVCLEASEVGALLPSNDPLELSMQYRSVMVFGTARVLDDADEARAALDALTAKYFPDLRPGQELMPISEAALARTTVYALSVERWSGKENWSAQAVQTSDWPALPPSPTPHDDGFRLKGTPGAPRETKEETA</sequence>
<feature type="region of interest" description="Disordered" evidence="1">
    <location>
        <begin position="176"/>
        <end position="212"/>
    </location>
</feature>
<proteinExistence type="predicted"/>
<reference evidence="3" key="2">
    <citation type="submission" date="2011-01" db="EMBL/GenBank/DDBJ databases">
        <title>The complete genome of Deinococcus maricopensis DSM 21211.</title>
        <authorList>
            <consortium name="US DOE Joint Genome Institute (JGI-PGF)"/>
            <person name="Lucas S."/>
            <person name="Copeland A."/>
            <person name="Lapidus A."/>
            <person name="Goodwin L."/>
            <person name="Pitluck S."/>
            <person name="Kyrpides N."/>
            <person name="Mavromatis K."/>
            <person name="Pagani I."/>
            <person name="Ivanova N."/>
            <person name="Ovchinnikova G."/>
            <person name="Zeytun A."/>
            <person name="Detter J.C."/>
            <person name="Han C."/>
            <person name="Land M."/>
            <person name="Hauser L."/>
            <person name="Markowitz V."/>
            <person name="Cheng J.-F."/>
            <person name="Hugenholtz P."/>
            <person name="Woyke T."/>
            <person name="Wu D."/>
            <person name="Pukall R."/>
            <person name="Gehrich-Schroeter G."/>
            <person name="Brambilla E."/>
            <person name="Klenk H.-P."/>
            <person name="Eisen J.A."/>
        </authorList>
    </citation>
    <scope>NUCLEOTIDE SEQUENCE [LARGE SCALE GENOMIC DNA]</scope>
    <source>
        <strain evidence="3">DSM 21211 / LMG 22137 / NRRL B-23946 / LB-34</strain>
    </source>
</reference>
<dbReference type="AlphaFoldDB" id="E8UAJ9"/>
<dbReference type="eggNOG" id="COG3467">
    <property type="taxonomic scope" value="Bacteria"/>
</dbReference>
<gene>
    <name evidence="2" type="ordered locus">Deima_2453</name>
</gene>
<dbReference type="InterPro" id="IPR012349">
    <property type="entry name" value="Split_barrel_FMN-bd"/>
</dbReference>
<dbReference type="InterPro" id="IPR024747">
    <property type="entry name" value="Pyridox_Oxase-rel"/>
</dbReference>